<dbReference type="KEGG" id="apro:F751_3469"/>
<name>A0A087SC24_AUXPR</name>
<dbReference type="Proteomes" id="UP000028924">
    <property type="component" value="Unassembled WGS sequence"/>
</dbReference>
<evidence type="ECO:0000313" key="2">
    <source>
        <dbReference type="EMBL" id="KFM23278.1"/>
    </source>
</evidence>
<protein>
    <submittedName>
        <fullName evidence="2">Uncharacterized protein</fullName>
    </submittedName>
</protein>
<proteinExistence type="predicted"/>
<feature type="region of interest" description="Disordered" evidence="1">
    <location>
        <begin position="52"/>
        <end position="75"/>
    </location>
</feature>
<sequence>MQGWEEARPHGSASTCTLEINPAALVTGRGTAAIPALLTHPLCLAMPTPQASCPPLHQPRSRLRLRTSFPSPLRS</sequence>
<gene>
    <name evidence="2" type="ORF">F751_3469</name>
</gene>
<dbReference type="EMBL" id="KL662089">
    <property type="protein sequence ID" value="KFM23278.1"/>
    <property type="molecule type" value="Genomic_DNA"/>
</dbReference>
<dbReference type="RefSeq" id="XP_011396148.1">
    <property type="nucleotide sequence ID" value="XM_011397846.1"/>
</dbReference>
<keyword evidence="3" id="KW-1185">Reference proteome</keyword>
<dbReference type="GeneID" id="23614860"/>
<evidence type="ECO:0000256" key="1">
    <source>
        <dbReference type="SAM" id="MobiDB-lite"/>
    </source>
</evidence>
<evidence type="ECO:0000313" key="3">
    <source>
        <dbReference type="Proteomes" id="UP000028924"/>
    </source>
</evidence>
<accession>A0A087SC24</accession>
<organism evidence="2 3">
    <name type="scientific">Auxenochlorella protothecoides</name>
    <name type="common">Green microalga</name>
    <name type="synonym">Chlorella protothecoides</name>
    <dbReference type="NCBI Taxonomy" id="3075"/>
    <lineage>
        <taxon>Eukaryota</taxon>
        <taxon>Viridiplantae</taxon>
        <taxon>Chlorophyta</taxon>
        <taxon>core chlorophytes</taxon>
        <taxon>Trebouxiophyceae</taxon>
        <taxon>Chlorellales</taxon>
        <taxon>Chlorellaceae</taxon>
        <taxon>Auxenochlorella</taxon>
    </lineage>
</organism>
<dbReference type="AlphaFoldDB" id="A0A087SC24"/>
<reference evidence="2 3" key="1">
    <citation type="journal article" date="2014" name="BMC Genomics">
        <title>Oil accumulation mechanisms of the oleaginous microalga Chlorella protothecoides revealed through its genome, transcriptomes, and proteomes.</title>
        <authorList>
            <person name="Gao C."/>
            <person name="Wang Y."/>
            <person name="Shen Y."/>
            <person name="Yan D."/>
            <person name="He X."/>
            <person name="Dai J."/>
            <person name="Wu Q."/>
        </authorList>
    </citation>
    <scope>NUCLEOTIDE SEQUENCE [LARGE SCALE GENOMIC DNA]</scope>
    <source>
        <strain evidence="2 3">0710</strain>
    </source>
</reference>